<evidence type="ECO:0000256" key="1">
    <source>
        <dbReference type="ARBA" id="ARBA00004496"/>
    </source>
</evidence>
<dbReference type="SUPFAM" id="SSF47769">
    <property type="entry name" value="SAM/Pointed domain"/>
    <property type="match status" value="1"/>
</dbReference>
<protein>
    <submittedName>
        <fullName evidence="6">Sterile alpha and TIR motif-containing protein tir-1</fullName>
    </submittedName>
</protein>
<evidence type="ECO:0000256" key="4">
    <source>
        <dbReference type="ARBA" id="ARBA00022801"/>
    </source>
</evidence>
<dbReference type="GO" id="GO:0034128">
    <property type="term" value="P:negative regulation of MyD88-independent toll-like receptor signaling pathway"/>
    <property type="evidence" value="ECO:0007669"/>
    <property type="project" value="InterPro"/>
</dbReference>
<dbReference type="GO" id="GO:0048678">
    <property type="term" value="P:response to axon injury"/>
    <property type="evidence" value="ECO:0007669"/>
    <property type="project" value="InterPro"/>
</dbReference>
<evidence type="ECO:0000313" key="6">
    <source>
        <dbReference type="EMBL" id="KAB7507268.1"/>
    </source>
</evidence>
<sequence>MIAKKKSFEERKSEVSNWTFKDVVCWLENVGFEQYVQTFQLHAIDGPQLLQLTGQNLKEELHVQNDDDLERFLLLISNLRSEEENSSLMDKESNVLDFYSTSKRHPYEYKQKRLPLPPYELEIANSWDSGSSPASFEDDDLKEVLSDIRPEYMKAFLACSYLILSGQVSSASRLVFGQLSIYLVGEIVE</sequence>
<dbReference type="GO" id="GO:0003953">
    <property type="term" value="F:NAD+ nucleosidase activity"/>
    <property type="evidence" value="ECO:0007669"/>
    <property type="project" value="InterPro"/>
</dbReference>
<dbReference type="GO" id="GO:0005737">
    <property type="term" value="C:cytoplasm"/>
    <property type="evidence" value="ECO:0007669"/>
    <property type="project" value="UniProtKB-SubCell"/>
</dbReference>
<accession>A0A5N5TM80</accession>
<dbReference type="InterPro" id="IPR001660">
    <property type="entry name" value="SAM"/>
</dbReference>
<gene>
    <name evidence="6" type="primary">tir-1</name>
    <name evidence="6" type="ORF">Anas_03261</name>
</gene>
<dbReference type="AlphaFoldDB" id="A0A5N5TM80"/>
<keyword evidence="3" id="KW-0677">Repeat</keyword>
<evidence type="ECO:0000256" key="2">
    <source>
        <dbReference type="ARBA" id="ARBA00022490"/>
    </source>
</evidence>
<dbReference type="Pfam" id="PF00536">
    <property type="entry name" value="SAM_1"/>
    <property type="match status" value="1"/>
</dbReference>
<proteinExistence type="predicted"/>
<name>A0A5N5TM80_9CRUS</name>
<dbReference type="GO" id="GO:0035591">
    <property type="term" value="F:signaling adaptor activity"/>
    <property type="evidence" value="ECO:0007669"/>
    <property type="project" value="InterPro"/>
</dbReference>
<dbReference type="InterPro" id="IPR013761">
    <property type="entry name" value="SAM/pointed_sf"/>
</dbReference>
<evidence type="ECO:0000313" key="7">
    <source>
        <dbReference type="Proteomes" id="UP000326759"/>
    </source>
</evidence>
<comment type="subcellular location">
    <subcellularLocation>
        <location evidence="1">Cytoplasm</location>
    </subcellularLocation>
</comment>
<keyword evidence="4" id="KW-0378">Hydrolase</keyword>
<keyword evidence="2" id="KW-0963">Cytoplasm</keyword>
<comment type="caution">
    <text evidence="6">The sequence shown here is derived from an EMBL/GenBank/DDBJ whole genome shotgun (WGS) entry which is preliminary data.</text>
</comment>
<evidence type="ECO:0000256" key="3">
    <source>
        <dbReference type="ARBA" id="ARBA00022737"/>
    </source>
</evidence>
<dbReference type="EMBL" id="SEYY01000432">
    <property type="protein sequence ID" value="KAB7507268.1"/>
    <property type="molecule type" value="Genomic_DNA"/>
</dbReference>
<dbReference type="PROSITE" id="PS50105">
    <property type="entry name" value="SAM_DOMAIN"/>
    <property type="match status" value="1"/>
</dbReference>
<dbReference type="OrthoDB" id="10004495at2759"/>
<organism evidence="6 7">
    <name type="scientific">Armadillidium nasatum</name>
    <dbReference type="NCBI Taxonomy" id="96803"/>
    <lineage>
        <taxon>Eukaryota</taxon>
        <taxon>Metazoa</taxon>
        <taxon>Ecdysozoa</taxon>
        <taxon>Arthropoda</taxon>
        <taxon>Crustacea</taxon>
        <taxon>Multicrustacea</taxon>
        <taxon>Malacostraca</taxon>
        <taxon>Eumalacostraca</taxon>
        <taxon>Peracarida</taxon>
        <taxon>Isopoda</taxon>
        <taxon>Oniscidea</taxon>
        <taxon>Crinocheta</taxon>
        <taxon>Armadillidiidae</taxon>
        <taxon>Armadillidium</taxon>
    </lineage>
</organism>
<evidence type="ECO:0000259" key="5">
    <source>
        <dbReference type="PROSITE" id="PS50105"/>
    </source>
</evidence>
<dbReference type="SMART" id="SM00454">
    <property type="entry name" value="SAM"/>
    <property type="match status" value="1"/>
</dbReference>
<dbReference type="Gene3D" id="1.10.150.50">
    <property type="entry name" value="Transcription Factor, Ets-1"/>
    <property type="match status" value="1"/>
</dbReference>
<keyword evidence="7" id="KW-1185">Reference proteome</keyword>
<reference evidence="6 7" key="1">
    <citation type="journal article" date="2019" name="PLoS Biol.">
        <title>Sex chromosomes control vertical transmission of feminizing Wolbachia symbionts in an isopod.</title>
        <authorList>
            <person name="Becking T."/>
            <person name="Chebbi M.A."/>
            <person name="Giraud I."/>
            <person name="Moumen B."/>
            <person name="Laverre T."/>
            <person name="Caubet Y."/>
            <person name="Peccoud J."/>
            <person name="Gilbert C."/>
            <person name="Cordaux R."/>
        </authorList>
    </citation>
    <scope>NUCLEOTIDE SEQUENCE [LARGE SCALE GENOMIC DNA]</scope>
    <source>
        <strain evidence="6">ANa2</strain>
        <tissue evidence="6">Whole body excluding digestive tract and cuticle</tissue>
    </source>
</reference>
<dbReference type="InterPro" id="IPR039184">
    <property type="entry name" value="SARM1"/>
</dbReference>
<dbReference type="PANTHER" id="PTHR22998:SF1">
    <property type="entry name" value="NAD(+) HYDROLASE SARM1"/>
    <property type="match status" value="1"/>
</dbReference>
<feature type="domain" description="SAM" evidence="5">
    <location>
        <begin position="18"/>
        <end position="82"/>
    </location>
</feature>
<dbReference type="PANTHER" id="PTHR22998">
    <property type="entry name" value="SARM1"/>
    <property type="match status" value="1"/>
</dbReference>
<dbReference type="Proteomes" id="UP000326759">
    <property type="component" value="Unassembled WGS sequence"/>
</dbReference>